<dbReference type="Pfam" id="PF08757">
    <property type="entry name" value="CotH"/>
    <property type="match status" value="1"/>
</dbReference>
<evidence type="ECO:0008006" key="4">
    <source>
        <dbReference type="Google" id="ProtNLM"/>
    </source>
</evidence>
<dbReference type="AlphaFoldDB" id="A0A2S0HZJ6"/>
<feature type="signal peptide" evidence="1">
    <location>
        <begin position="1"/>
        <end position="18"/>
    </location>
</feature>
<keyword evidence="1" id="KW-0732">Signal</keyword>
<dbReference type="InterPro" id="IPR014867">
    <property type="entry name" value="Spore_coat_CotH_CotH2/3/7"/>
</dbReference>
<dbReference type="PANTHER" id="PTHR40050:SF1">
    <property type="entry name" value="INNER SPORE COAT PROTEIN H"/>
    <property type="match status" value="1"/>
</dbReference>
<dbReference type="OrthoDB" id="9803752at2"/>
<dbReference type="EMBL" id="CP027062">
    <property type="protein sequence ID" value="AVI52075.1"/>
    <property type="molecule type" value="Genomic_DNA"/>
</dbReference>
<reference evidence="2 3" key="1">
    <citation type="submission" date="2018-02" db="EMBL/GenBank/DDBJ databases">
        <title>Genomic analysis of the strain RR4-38 isolated from a seawater recirculating aquaculture system.</title>
        <authorList>
            <person name="Kim Y.-S."/>
            <person name="Jang Y.H."/>
            <person name="Kim K.-H."/>
        </authorList>
    </citation>
    <scope>NUCLEOTIDE SEQUENCE [LARGE SCALE GENOMIC DNA]</scope>
    <source>
        <strain evidence="2 3">RR4-38</strain>
    </source>
</reference>
<organism evidence="2 3">
    <name type="scientific">Pukyongia salina</name>
    <dbReference type="NCBI Taxonomy" id="2094025"/>
    <lineage>
        <taxon>Bacteria</taxon>
        <taxon>Pseudomonadati</taxon>
        <taxon>Bacteroidota</taxon>
        <taxon>Flavobacteriia</taxon>
        <taxon>Flavobacteriales</taxon>
        <taxon>Flavobacteriaceae</taxon>
        <taxon>Pukyongia</taxon>
    </lineage>
</organism>
<dbReference type="Proteomes" id="UP000238442">
    <property type="component" value="Chromosome"/>
</dbReference>
<dbReference type="KEGG" id="aue:C5O00_13290"/>
<accession>A0A2S0HZJ6</accession>
<evidence type="ECO:0000256" key="1">
    <source>
        <dbReference type="SAM" id="SignalP"/>
    </source>
</evidence>
<evidence type="ECO:0000313" key="2">
    <source>
        <dbReference type="EMBL" id="AVI52075.1"/>
    </source>
</evidence>
<sequence length="479" mass="56149">MRVFLILSFLSFTLSIVAQETSYITVDAQRYGTDPTHNLVVWCPGEQYLDGLKNNKVESILFGEISFMSNAFNYSNIYNAIPILNEKDSYQLYPTPLALLKIFSKDSIPDEPKIMAQISMAFTDTLTTHYIGIELRGNSALRYPKKSFDLEFRENETSQISVDVKMGDMRNDDDWILNSLYNEPLRLRSYFSNNLWLEVRNSSKEKTTKTGQAGIKARFVEVFLNKRYQGIYLISEQVDRKLLKLEKFENNLVRGELFKAGSYLDGCAFISAPPFNNNLPHWAGFEMEYPYEDYTSHWDDLAKFISFVSVANNKKFNKEIEEKLDLDNAIDYFLFINLLRATDNMGKNYFLARQDAGTPYYFIPWDLDGVLGSIQDGKRIPTTNDILSNGLFDRLWKNNPANYRKKVRERWLELRLDVYSERKLITKITDTYNMLDSLGIYEREDLVWNTQTDHEEELQYIRSWLKNRLEFLDTYFSEE</sequence>
<dbReference type="RefSeq" id="WP_105217315.1">
    <property type="nucleotide sequence ID" value="NZ_CP027062.1"/>
</dbReference>
<evidence type="ECO:0000313" key="3">
    <source>
        <dbReference type="Proteomes" id="UP000238442"/>
    </source>
</evidence>
<name>A0A2S0HZJ6_9FLAO</name>
<dbReference type="PANTHER" id="PTHR40050">
    <property type="entry name" value="INNER SPORE COAT PROTEIN H"/>
    <property type="match status" value="1"/>
</dbReference>
<feature type="chain" id="PRO_5015751599" description="Spore coat protein CotH" evidence="1">
    <location>
        <begin position="19"/>
        <end position="479"/>
    </location>
</feature>
<protein>
    <recommendedName>
        <fullName evidence="4">Spore coat protein CotH</fullName>
    </recommendedName>
</protein>
<proteinExistence type="predicted"/>
<gene>
    <name evidence="2" type="ORF">C5O00_13290</name>
</gene>
<keyword evidence="3" id="KW-1185">Reference proteome</keyword>